<evidence type="ECO:0000313" key="3">
    <source>
        <dbReference type="Proteomes" id="UP000824782"/>
    </source>
</evidence>
<keyword evidence="1" id="KW-1133">Transmembrane helix</keyword>
<name>A0AAV6YP80_ENGPU</name>
<accession>A0AAV6YP80</accession>
<feature type="transmembrane region" description="Helical" evidence="1">
    <location>
        <begin position="6"/>
        <end position="24"/>
    </location>
</feature>
<dbReference type="AlphaFoldDB" id="A0AAV6YP80"/>
<protein>
    <submittedName>
        <fullName evidence="2">Uncharacterized protein</fullName>
    </submittedName>
</protein>
<evidence type="ECO:0000256" key="1">
    <source>
        <dbReference type="SAM" id="Phobius"/>
    </source>
</evidence>
<organism evidence="2 3">
    <name type="scientific">Engystomops pustulosus</name>
    <name type="common">Tungara frog</name>
    <name type="synonym">Physalaemus pustulosus</name>
    <dbReference type="NCBI Taxonomy" id="76066"/>
    <lineage>
        <taxon>Eukaryota</taxon>
        <taxon>Metazoa</taxon>
        <taxon>Chordata</taxon>
        <taxon>Craniata</taxon>
        <taxon>Vertebrata</taxon>
        <taxon>Euteleostomi</taxon>
        <taxon>Amphibia</taxon>
        <taxon>Batrachia</taxon>
        <taxon>Anura</taxon>
        <taxon>Neobatrachia</taxon>
        <taxon>Hyloidea</taxon>
        <taxon>Leptodactylidae</taxon>
        <taxon>Leiuperinae</taxon>
        <taxon>Engystomops</taxon>
    </lineage>
</organism>
<comment type="caution">
    <text evidence="2">The sequence shown here is derived from an EMBL/GenBank/DDBJ whole genome shotgun (WGS) entry which is preliminary data.</text>
</comment>
<sequence length="67" mass="7658">MTGVGRGHYYYTWVIVGALSILGWKWGVKEVKGEKEEIHYPYIMGHYLCGTNIVGGSITVFGAQYWW</sequence>
<keyword evidence="3" id="KW-1185">Reference proteome</keyword>
<proteinExistence type="predicted"/>
<dbReference type="EMBL" id="WNYA01034472">
    <property type="protein sequence ID" value="KAG8537059.1"/>
    <property type="molecule type" value="Genomic_DNA"/>
</dbReference>
<keyword evidence="1" id="KW-0812">Transmembrane</keyword>
<evidence type="ECO:0000313" key="2">
    <source>
        <dbReference type="EMBL" id="KAG8537059.1"/>
    </source>
</evidence>
<keyword evidence="1" id="KW-0472">Membrane</keyword>
<gene>
    <name evidence="2" type="ORF">GDO81_025153</name>
</gene>
<feature type="transmembrane region" description="Helical" evidence="1">
    <location>
        <begin position="45"/>
        <end position="66"/>
    </location>
</feature>
<reference evidence="2" key="1">
    <citation type="thesis" date="2020" institute="ProQuest LLC" country="789 East Eisenhower Parkway, Ann Arbor, MI, USA">
        <title>Comparative Genomics and Chromosome Evolution.</title>
        <authorList>
            <person name="Mudd A.B."/>
        </authorList>
    </citation>
    <scope>NUCLEOTIDE SEQUENCE</scope>
    <source>
        <strain evidence="2">237g6f4</strain>
        <tissue evidence="2">Blood</tissue>
    </source>
</reference>
<dbReference type="Proteomes" id="UP000824782">
    <property type="component" value="Unassembled WGS sequence"/>
</dbReference>